<dbReference type="InterPro" id="IPR036412">
    <property type="entry name" value="HAD-like_sf"/>
</dbReference>
<protein>
    <recommendedName>
        <fullName evidence="1">FCP1 homology domain-containing protein</fullName>
    </recommendedName>
</protein>
<dbReference type="CDD" id="cd07521">
    <property type="entry name" value="HAD_FCP1-like"/>
    <property type="match status" value="1"/>
</dbReference>
<evidence type="ECO:0000259" key="1">
    <source>
        <dbReference type="PROSITE" id="PS50969"/>
    </source>
</evidence>
<dbReference type="NCBIfam" id="TIGR02251">
    <property type="entry name" value="HIF-SF_euk"/>
    <property type="match status" value="1"/>
</dbReference>
<proteinExistence type="predicted"/>
<dbReference type="Gene3D" id="3.40.50.1000">
    <property type="entry name" value="HAD superfamily/HAD-like"/>
    <property type="match status" value="1"/>
</dbReference>
<accession>A0A7S3L811</accession>
<dbReference type="InterPro" id="IPR050365">
    <property type="entry name" value="TIM50"/>
</dbReference>
<dbReference type="SMART" id="SM00577">
    <property type="entry name" value="CPDc"/>
    <property type="match status" value="1"/>
</dbReference>
<dbReference type="InterPro" id="IPR004274">
    <property type="entry name" value="FCP1_dom"/>
</dbReference>
<dbReference type="Pfam" id="PF03031">
    <property type="entry name" value="NIF"/>
    <property type="match status" value="1"/>
</dbReference>
<gene>
    <name evidence="2" type="ORF">ACOF00016_LOCUS12192</name>
</gene>
<dbReference type="InterPro" id="IPR023214">
    <property type="entry name" value="HAD_sf"/>
</dbReference>
<dbReference type="SUPFAM" id="SSF56784">
    <property type="entry name" value="HAD-like"/>
    <property type="match status" value="1"/>
</dbReference>
<dbReference type="AlphaFoldDB" id="A0A7S3L811"/>
<dbReference type="GO" id="GO:0016791">
    <property type="term" value="F:phosphatase activity"/>
    <property type="evidence" value="ECO:0007669"/>
    <property type="project" value="InterPro"/>
</dbReference>
<reference evidence="2" key="1">
    <citation type="submission" date="2021-01" db="EMBL/GenBank/DDBJ databases">
        <authorList>
            <person name="Corre E."/>
            <person name="Pelletier E."/>
            <person name="Niang G."/>
            <person name="Scheremetjew M."/>
            <person name="Finn R."/>
            <person name="Kale V."/>
            <person name="Holt S."/>
            <person name="Cochrane G."/>
            <person name="Meng A."/>
            <person name="Brown T."/>
            <person name="Cohen L."/>
        </authorList>
    </citation>
    <scope>NUCLEOTIDE SEQUENCE</scope>
    <source>
        <strain evidence="2">CCMP127</strain>
    </source>
</reference>
<dbReference type="PROSITE" id="PS50969">
    <property type="entry name" value="FCP1"/>
    <property type="match status" value="1"/>
</dbReference>
<name>A0A7S3L811_9STRA</name>
<organism evidence="2">
    <name type="scientific">Amphora coffeiformis</name>
    <dbReference type="NCBI Taxonomy" id="265554"/>
    <lineage>
        <taxon>Eukaryota</taxon>
        <taxon>Sar</taxon>
        <taxon>Stramenopiles</taxon>
        <taxon>Ochrophyta</taxon>
        <taxon>Bacillariophyta</taxon>
        <taxon>Bacillariophyceae</taxon>
        <taxon>Bacillariophycidae</taxon>
        <taxon>Thalassiophysales</taxon>
        <taxon>Catenulaceae</taxon>
        <taxon>Amphora</taxon>
    </lineage>
</organism>
<dbReference type="PANTHER" id="PTHR12210">
    <property type="entry name" value="DULLARD PROTEIN PHOSPHATASE"/>
    <property type="match status" value="1"/>
</dbReference>
<sequence>MRAALPNSSTRRFALWVRQSGPEAIRVAFKSTLAQQNRAQSSIAAIPQQASTSSYGSYRSSNGRYRPQANGKAIPFHITDLYKNQSAAAAHQEYEEDLYEATTTPAAADVAKEYESDLIVVLDMDECLIHSQFLSSPQTAQVYAHQLQQQRRQSKSSGSKVVDHFKLTLPEGDLVHVNIRPGLHEFLDQCTERFETHIFTAASSIYAKPLLDNLDPEGTKFAGRWYREHCAFVEKPQRAYVKDLGNLPFSDLSRVVLVDNNPLSFLTNPDNGILVSSFYNDPNDTSLGTVWKLLQKLDAHKDDVRPILTEKFGLEEALQKMAAQKIAEKNRLAW</sequence>
<dbReference type="EMBL" id="HBIM01015425">
    <property type="protein sequence ID" value="CAE0415035.1"/>
    <property type="molecule type" value="Transcribed_RNA"/>
</dbReference>
<evidence type="ECO:0000313" key="2">
    <source>
        <dbReference type="EMBL" id="CAE0415035.1"/>
    </source>
</evidence>
<dbReference type="InterPro" id="IPR011948">
    <property type="entry name" value="Dullard_phosphatase"/>
</dbReference>
<feature type="domain" description="FCP1 homology" evidence="1">
    <location>
        <begin position="113"/>
        <end position="297"/>
    </location>
</feature>